<dbReference type="SMART" id="SM00906">
    <property type="entry name" value="Fungal_trans"/>
    <property type="match status" value="1"/>
</dbReference>
<proteinExistence type="predicted"/>
<feature type="compositionally biased region" description="Low complexity" evidence="9">
    <location>
        <begin position="111"/>
        <end position="120"/>
    </location>
</feature>
<feature type="compositionally biased region" description="Pro residues" evidence="9">
    <location>
        <begin position="144"/>
        <end position="153"/>
    </location>
</feature>
<dbReference type="GO" id="GO:0045944">
    <property type="term" value="P:positive regulation of transcription by RNA polymerase II"/>
    <property type="evidence" value="ECO:0007669"/>
    <property type="project" value="TreeGrafter"/>
</dbReference>
<keyword evidence="8" id="KW-0175">Coiled coil</keyword>
<name>A0AAF0Y2C1_9TREE</name>
<evidence type="ECO:0000313" key="11">
    <source>
        <dbReference type="EMBL" id="WOO78993.1"/>
    </source>
</evidence>
<dbReference type="AlphaFoldDB" id="A0AAF0Y2C1"/>
<dbReference type="GO" id="GO:0006351">
    <property type="term" value="P:DNA-templated transcription"/>
    <property type="evidence" value="ECO:0007669"/>
    <property type="project" value="InterPro"/>
</dbReference>
<evidence type="ECO:0000256" key="4">
    <source>
        <dbReference type="ARBA" id="ARBA00023015"/>
    </source>
</evidence>
<feature type="compositionally biased region" description="Acidic residues" evidence="9">
    <location>
        <begin position="263"/>
        <end position="275"/>
    </location>
</feature>
<dbReference type="Proteomes" id="UP000827549">
    <property type="component" value="Chromosome 2"/>
</dbReference>
<dbReference type="GeneID" id="87805776"/>
<dbReference type="Pfam" id="PF04082">
    <property type="entry name" value="Fungal_trans"/>
    <property type="match status" value="1"/>
</dbReference>
<evidence type="ECO:0000259" key="10">
    <source>
        <dbReference type="PROSITE" id="PS00463"/>
    </source>
</evidence>
<dbReference type="GO" id="GO:0043565">
    <property type="term" value="F:sequence-specific DNA binding"/>
    <property type="evidence" value="ECO:0007669"/>
    <property type="project" value="TreeGrafter"/>
</dbReference>
<sequence length="1073" mass="117806">MNGNPYPDHPPQPALSLYNSSSNAGYRYEDQQHQQQQQQHPPAPPPQQPTQSVHYMPLPPHHQVPLQQQQPPQPFPHAHAHARHYAHPDNASSLHPSHLQHPGLQPSPMTHGHGVLGLPLPGHPDQHLSSASQPHPHLHAGQGRPPPLMPDAGPPVSASASASGSSAPRIPWDPQGYHETHPHFPPNPGPVTNANAAPSASSSAISSGTSTTPQSSVPAVRDLAARPPLELSPAQSAASKSPHEGTPTTTNRKRRRNKVPADLDLEGQDIEYEDPSGDHTQGPVFIHPPKGSVQACVRCHRIKRKCDGAWPRCASCLRADVPCVFELGVATSSYVHKLKATNEDLLIKLRETEERARLLEEEAGQVPEYPPGMERGPLPPMLGGNDLGRMALGDFSKVAENALGLKYHGTVGYLSQVNAHATGVAGSDGYSVGSSGRLSSPRRLSFTPVVTEMLSYEAALTTVKHYFEFNQPSYPLLEKEDVIPYVHELYGREPDGELSAKEAAAKDPAKIMRRGSKDSAEASPEHYNLRRKFIIYMVLALGATGAERLGDVEQGISRSLFQAAMQYRAIAVEREDILCVRALLLLAIFAMYDPAACSLWQVVGLAGRVVTALNLHRKSDSFSAIPQEALESRRRLFYSWYNIDRVVAATLSKPLSLADSDIDIEYPSPIPGDPEYRGIPVMIITRHIIRLRMLMGKILTTLYSVAGEQNGYPQEKRRAIINALHTEVDEWIAECPMPKDDDKMRTINSALWWNINYHQMLLMLYRPCPLDPITTPASLRAMYEAAGRLVDLYMDMWQDNRVQFNLIQVIALFVASTGLLCSLCENDTRMRMAEAKAMLPNDPAVRETIVELGLGRYTGPHDPAWHDEIRTRVAQCHDMFDTFGRAIPLSAKYRDIFTKISTILLQRCTPKLDSTGTRAEILKSLSVEPSSHLTTPSTQLGSLETPVDIVSVLPAVSGMSLTESANREGVVQAEAPVTVATADALPTPDSVISLPTDDLQQAADVPIWDAMSQFYYDLGDLFADDSQHQFAPFDESTYGQGWNDWGGSGHGDSKSDQGMGPGPNEQGWWEQTQ</sequence>
<feature type="region of interest" description="Disordered" evidence="9">
    <location>
        <begin position="1039"/>
        <end position="1073"/>
    </location>
</feature>
<evidence type="ECO:0000256" key="8">
    <source>
        <dbReference type="SAM" id="Coils"/>
    </source>
</evidence>
<dbReference type="PROSITE" id="PS00463">
    <property type="entry name" value="ZN2_CY6_FUNGAL_1"/>
    <property type="match status" value="1"/>
</dbReference>
<accession>A0AAF0Y2C1</accession>
<evidence type="ECO:0000313" key="12">
    <source>
        <dbReference type="Proteomes" id="UP000827549"/>
    </source>
</evidence>
<dbReference type="RefSeq" id="XP_062625025.1">
    <property type="nucleotide sequence ID" value="XM_062769041.1"/>
</dbReference>
<dbReference type="GO" id="GO:0008270">
    <property type="term" value="F:zinc ion binding"/>
    <property type="evidence" value="ECO:0007669"/>
    <property type="project" value="InterPro"/>
</dbReference>
<dbReference type="EMBL" id="CP086715">
    <property type="protein sequence ID" value="WOO78993.1"/>
    <property type="molecule type" value="Genomic_DNA"/>
</dbReference>
<evidence type="ECO:0000256" key="5">
    <source>
        <dbReference type="ARBA" id="ARBA00023125"/>
    </source>
</evidence>
<dbReference type="GO" id="GO:0000981">
    <property type="term" value="F:DNA-binding transcription factor activity, RNA polymerase II-specific"/>
    <property type="evidence" value="ECO:0007669"/>
    <property type="project" value="InterPro"/>
</dbReference>
<keyword evidence="2" id="KW-0479">Metal-binding</keyword>
<evidence type="ECO:0000256" key="9">
    <source>
        <dbReference type="SAM" id="MobiDB-lite"/>
    </source>
</evidence>
<dbReference type="Gene3D" id="4.10.240.10">
    <property type="entry name" value="Zn(2)-C6 fungal-type DNA-binding domain"/>
    <property type="match status" value="1"/>
</dbReference>
<protein>
    <submittedName>
        <fullName evidence="11">Protein STB5</fullName>
    </submittedName>
</protein>
<keyword evidence="6" id="KW-0804">Transcription</keyword>
<evidence type="ECO:0000256" key="6">
    <source>
        <dbReference type="ARBA" id="ARBA00023163"/>
    </source>
</evidence>
<comment type="subcellular location">
    <subcellularLocation>
        <location evidence="1">Nucleus</location>
    </subcellularLocation>
</comment>
<dbReference type="InterPro" id="IPR052202">
    <property type="entry name" value="Yeast_MetPath_Reg"/>
</dbReference>
<evidence type="ECO:0000256" key="7">
    <source>
        <dbReference type="ARBA" id="ARBA00023242"/>
    </source>
</evidence>
<organism evidence="11 12">
    <name type="scientific">Vanrija pseudolonga</name>
    <dbReference type="NCBI Taxonomy" id="143232"/>
    <lineage>
        <taxon>Eukaryota</taxon>
        <taxon>Fungi</taxon>
        <taxon>Dikarya</taxon>
        <taxon>Basidiomycota</taxon>
        <taxon>Agaricomycotina</taxon>
        <taxon>Tremellomycetes</taxon>
        <taxon>Trichosporonales</taxon>
        <taxon>Trichosporonaceae</taxon>
        <taxon>Vanrija</taxon>
    </lineage>
</organism>
<feature type="region of interest" description="Disordered" evidence="9">
    <location>
        <begin position="1"/>
        <end position="286"/>
    </location>
</feature>
<dbReference type="InterPro" id="IPR001138">
    <property type="entry name" value="Zn2Cys6_DnaBD"/>
</dbReference>
<dbReference type="InterPro" id="IPR036864">
    <property type="entry name" value="Zn2-C6_fun-type_DNA-bd_sf"/>
</dbReference>
<reference evidence="11" key="1">
    <citation type="submission" date="2023-10" db="EMBL/GenBank/DDBJ databases">
        <authorList>
            <person name="Noh H."/>
        </authorList>
    </citation>
    <scope>NUCLEOTIDE SEQUENCE</scope>
    <source>
        <strain evidence="11">DUCC4014</strain>
    </source>
</reference>
<dbReference type="PANTHER" id="PTHR47782:SF12">
    <property type="entry name" value="ZN(II)2CYS6 TRANSCRIPTION FACTOR (EUROFUNG)"/>
    <property type="match status" value="1"/>
</dbReference>
<feature type="domain" description="Zn(2)-C6 fungal-type" evidence="10">
    <location>
        <begin position="295"/>
        <end position="323"/>
    </location>
</feature>
<keyword evidence="3" id="KW-0862">Zinc</keyword>
<dbReference type="PANTHER" id="PTHR47782">
    <property type="entry name" value="ZN(II)2CYS6 TRANSCRIPTION FACTOR (EUROFUNG)-RELATED"/>
    <property type="match status" value="1"/>
</dbReference>
<gene>
    <name evidence="11" type="primary">STB5_2</name>
    <name evidence="11" type="ORF">LOC62_02G002529</name>
</gene>
<dbReference type="CDD" id="cd12148">
    <property type="entry name" value="fungal_TF_MHR"/>
    <property type="match status" value="1"/>
</dbReference>
<evidence type="ECO:0000256" key="2">
    <source>
        <dbReference type="ARBA" id="ARBA00022723"/>
    </source>
</evidence>
<keyword evidence="12" id="KW-1185">Reference proteome</keyword>
<dbReference type="SMART" id="SM00066">
    <property type="entry name" value="GAL4"/>
    <property type="match status" value="1"/>
</dbReference>
<dbReference type="Pfam" id="PF00172">
    <property type="entry name" value="Zn_clus"/>
    <property type="match status" value="1"/>
</dbReference>
<dbReference type="GO" id="GO:0005634">
    <property type="term" value="C:nucleus"/>
    <property type="evidence" value="ECO:0007669"/>
    <property type="project" value="UniProtKB-SubCell"/>
</dbReference>
<feature type="compositionally biased region" description="Low complexity" evidence="9">
    <location>
        <begin position="192"/>
        <end position="213"/>
    </location>
</feature>
<keyword evidence="4" id="KW-0805">Transcription regulation</keyword>
<dbReference type="SUPFAM" id="SSF57701">
    <property type="entry name" value="Zn2/Cys6 DNA-binding domain"/>
    <property type="match status" value="1"/>
</dbReference>
<feature type="coiled-coil region" evidence="8">
    <location>
        <begin position="335"/>
        <end position="362"/>
    </location>
</feature>
<dbReference type="InterPro" id="IPR007219">
    <property type="entry name" value="XnlR_reg_dom"/>
</dbReference>
<evidence type="ECO:0000256" key="1">
    <source>
        <dbReference type="ARBA" id="ARBA00004123"/>
    </source>
</evidence>
<evidence type="ECO:0000256" key="3">
    <source>
        <dbReference type="ARBA" id="ARBA00022833"/>
    </source>
</evidence>
<feature type="compositionally biased region" description="Low complexity" evidence="9">
    <location>
        <begin position="154"/>
        <end position="168"/>
    </location>
</feature>
<keyword evidence="7" id="KW-0539">Nucleus</keyword>
<dbReference type="CDD" id="cd00067">
    <property type="entry name" value="GAL4"/>
    <property type="match status" value="1"/>
</dbReference>
<keyword evidence="5" id="KW-0238">DNA-binding</keyword>